<gene>
    <name evidence="3" type="ORF">EJB05_23666</name>
</gene>
<proteinExistence type="predicted"/>
<evidence type="ECO:0000259" key="2">
    <source>
        <dbReference type="PROSITE" id="PS52045"/>
    </source>
</evidence>
<evidence type="ECO:0000313" key="4">
    <source>
        <dbReference type="Proteomes" id="UP000324897"/>
    </source>
</evidence>
<comment type="caution">
    <text evidence="3">The sequence shown here is derived from an EMBL/GenBank/DDBJ whole genome shotgun (WGS) entry which is preliminary data.</text>
</comment>
<reference evidence="3 4" key="1">
    <citation type="journal article" date="2019" name="Sci. Rep.">
        <title>A high-quality genome of Eragrostis curvula grass provides insights into Poaceae evolution and supports new strategies to enhance forage quality.</title>
        <authorList>
            <person name="Carballo J."/>
            <person name="Santos B.A.C.M."/>
            <person name="Zappacosta D."/>
            <person name="Garbus I."/>
            <person name="Selva J.P."/>
            <person name="Gallo C.A."/>
            <person name="Diaz A."/>
            <person name="Albertini E."/>
            <person name="Caccamo M."/>
            <person name="Echenique V."/>
        </authorList>
    </citation>
    <scope>NUCLEOTIDE SEQUENCE [LARGE SCALE GENOMIC DNA]</scope>
    <source>
        <strain evidence="4">cv. Victoria</strain>
        <tissue evidence="3">Leaf</tissue>
    </source>
</reference>
<feature type="domain" description="Neprosin PEP catalytic" evidence="2">
    <location>
        <begin position="30"/>
        <end position="132"/>
    </location>
</feature>
<evidence type="ECO:0000256" key="1">
    <source>
        <dbReference type="SAM" id="SignalP"/>
    </source>
</evidence>
<evidence type="ECO:0000313" key="3">
    <source>
        <dbReference type="EMBL" id="TVU31954.1"/>
    </source>
</evidence>
<feature type="chain" id="PRO_5023869722" description="Neprosin PEP catalytic domain-containing protein" evidence="1">
    <location>
        <begin position="25"/>
        <end position="132"/>
    </location>
</feature>
<keyword evidence="4" id="KW-1185">Reference proteome</keyword>
<protein>
    <recommendedName>
        <fullName evidence="2">Neprosin PEP catalytic domain-containing protein</fullName>
    </recommendedName>
</protein>
<organism evidence="3 4">
    <name type="scientific">Eragrostis curvula</name>
    <name type="common">weeping love grass</name>
    <dbReference type="NCBI Taxonomy" id="38414"/>
    <lineage>
        <taxon>Eukaryota</taxon>
        <taxon>Viridiplantae</taxon>
        <taxon>Streptophyta</taxon>
        <taxon>Embryophyta</taxon>
        <taxon>Tracheophyta</taxon>
        <taxon>Spermatophyta</taxon>
        <taxon>Magnoliopsida</taxon>
        <taxon>Liliopsida</taxon>
        <taxon>Poales</taxon>
        <taxon>Poaceae</taxon>
        <taxon>PACMAD clade</taxon>
        <taxon>Chloridoideae</taxon>
        <taxon>Eragrostideae</taxon>
        <taxon>Eragrostidinae</taxon>
        <taxon>Eragrostis</taxon>
    </lineage>
</organism>
<dbReference type="Proteomes" id="UP000324897">
    <property type="component" value="Chromosome 1"/>
</dbReference>
<dbReference type="Gramene" id="TVU31954">
    <property type="protein sequence ID" value="TVU31954"/>
    <property type="gene ID" value="EJB05_23666"/>
</dbReference>
<name>A0A5J9V8Y7_9POAL</name>
<keyword evidence="1" id="KW-0732">Signal</keyword>
<sequence>MMSRPSLLCPVLIYIAFLAREHEGFQHSHTIDEVSASGFVAHSSFPGKPYDGYFGIIATIDVYGYNIAKGQLGGSSIWISNFGDGSKDNFNSIHIGWMVSPEIYGKSHTHFSYTVGFSGDIYGDSHTHFYTY</sequence>
<dbReference type="Pfam" id="PF03080">
    <property type="entry name" value="Neprosin"/>
    <property type="match status" value="1"/>
</dbReference>
<feature type="non-terminal residue" evidence="3">
    <location>
        <position position="1"/>
    </location>
</feature>
<dbReference type="AlphaFoldDB" id="A0A5J9V8Y7"/>
<dbReference type="EMBL" id="RWGY01000011">
    <property type="protein sequence ID" value="TVU31954.1"/>
    <property type="molecule type" value="Genomic_DNA"/>
</dbReference>
<accession>A0A5J9V8Y7</accession>
<dbReference type="PROSITE" id="PS52045">
    <property type="entry name" value="NEPROSIN_PEP_CD"/>
    <property type="match status" value="1"/>
</dbReference>
<dbReference type="InterPro" id="IPR004314">
    <property type="entry name" value="Neprosin"/>
</dbReference>
<feature type="signal peptide" evidence="1">
    <location>
        <begin position="1"/>
        <end position="24"/>
    </location>
</feature>